<feature type="region of interest" description="Disordered" evidence="1">
    <location>
        <begin position="85"/>
        <end position="117"/>
    </location>
</feature>
<accession>A0ABR3VSE0</accession>
<organism evidence="2 3">
    <name type="scientific">Phialemonium thermophilum</name>
    <dbReference type="NCBI Taxonomy" id="223376"/>
    <lineage>
        <taxon>Eukaryota</taxon>
        <taxon>Fungi</taxon>
        <taxon>Dikarya</taxon>
        <taxon>Ascomycota</taxon>
        <taxon>Pezizomycotina</taxon>
        <taxon>Sordariomycetes</taxon>
        <taxon>Sordariomycetidae</taxon>
        <taxon>Cephalothecales</taxon>
        <taxon>Cephalothecaceae</taxon>
        <taxon>Phialemonium</taxon>
    </lineage>
</organism>
<proteinExistence type="predicted"/>
<sequence length="117" mass="12542">MPVWTACVFLRPPSPSPGHVVVRYGELWHDSAHALLLEKRGGVSRASLEGLTLGTLSELVDDLKVCHAARPFQLVRRRAAGNCQIVDDEGGSSSSGGSSGKASVPSYYDEPHEWEAA</sequence>
<evidence type="ECO:0000313" key="2">
    <source>
        <dbReference type="EMBL" id="KAL1844593.1"/>
    </source>
</evidence>
<dbReference type="EMBL" id="JAZHXJ010001601">
    <property type="protein sequence ID" value="KAL1844593.1"/>
    <property type="molecule type" value="Genomic_DNA"/>
</dbReference>
<keyword evidence="3" id="KW-1185">Reference proteome</keyword>
<gene>
    <name evidence="2" type="ORF">VTK73DRAFT_2242</name>
</gene>
<dbReference type="Proteomes" id="UP001586593">
    <property type="component" value="Unassembled WGS sequence"/>
</dbReference>
<evidence type="ECO:0000313" key="3">
    <source>
        <dbReference type="Proteomes" id="UP001586593"/>
    </source>
</evidence>
<name>A0ABR3VSE0_9PEZI</name>
<evidence type="ECO:0000256" key="1">
    <source>
        <dbReference type="SAM" id="MobiDB-lite"/>
    </source>
</evidence>
<comment type="caution">
    <text evidence="2">The sequence shown here is derived from an EMBL/GenBank/DDBJ whole genome shotgun (WGS) entry which is preliminary data.</text>
</comment>
<reference evidence="2 3" key="1">
    <citation type="journal article" date="2024" name="Commun. Biol.">
        <title>Comparative genomic analysis of thermophilic fungi reveals convergent evolutionary adaptations and gene losses.</title>
        <authorList>
            <person name="Steindorff A.S."/>
            <person name="Aguilar-Pontes M.V."/>
            <person name="Robinson A.J."/>
            <person name="Andreopoulos B."/>
            <person name="LaButti K."/>
            <person name="Kuo A."/>
            <person name="Mondo S."/>
            <person name="Riley R."/>
            <person name="Otillar R."/>
            <person name="Haridas S."/>
            <person name="Lipzen A."/>
            <person name="Grimwood J."/>
            <person name="Schmutz J."/>
            <person name="Clum A."/>
            <person name="Reid I.D."/>
            <person name="Moisan M.C."/>
            <person name="Butler G."/>
            <person name="Nguyen T.T.M."/>
            <person name="Dewar K."/>
            <person name="Conant G."/>
            <person name="Drula E."/>
            <person name="Henrissat B."/>
            <person name="Hansel C."/>
            <person name="Singer S."/>
            <person name="Hutchinson M.I."/>
            <person name="de Vries R.P."/>
            <person name="Natvig D.O."/>
            <person name="Powell A.J."/>
            <person name="Tsang A."/>
            <person name="Grigoriev I.V."/>
        </authorList>
    </citation>
    <scope>NUCLEOTIDE SEQUENCE [LARGE SCALE GENOMIC DNA]</scope>
    <source>
        <strain evidence="2 3">ATCC 24622</strain>
    </source>
</reference>
<protein>
    <submittedName>
        <fullName evidence="2">Uncharacterized protein</fullName>
    </submittedName>
</protein>